<feature type="binding site" evidence="12">
    <location>
        <position position="433"/>
    </location>
    <ligand>
        <name>Zn(2+)</name>
        <dbReference type="ChEBI" id="CHEBI:29105"/>
        <label>1</label>
    </ligand>
</feature>
<keyword evidence="5 12" id="KW-0378">Hydrolase</keyword>
<feature type="domain" description="Helicase ATP-binding" evidence="13">
    <location>
        <begin position="161"/>
        <end position="327"/>
    </location>
</feature>
<organism evidence="15 16">
    <name type="scientific">candidate division WOR-1 bacterium RIFOXYB2_FULL_36_35</name>
    <dbReference type="NCBI Taxonomy" id="1802578"/>
    <lineage>
        <taxon>Bacteria</taxon>
        <taxon>Bacillati</taxon>
        <taxon>Saganbacteria</taxon>
    </lineage>
</organism>
<dbReference type="PANTHER" id="PTHR30580:SF0">
    <property type="entry name" value="PRIMOSOMAL PROTEIN N"/>
    <property type="match status" value="1"/>
</dbReference>
<feature type="binding site" evidence="12">
    <location>
        <position position="420"/>
    </location>
    <ligand>
        <name>Zn(2+)</name>
        <dbReference type="ChEBI" id="CHEBI:29105"/>
        <label>2</label>
    </ligand>
</feature>
<evidence type="ECO:0000256" key="6">
    <source>
        <dbReference type="ARBA" id="ARBA00022806"/>
    </source>
</evidence>
<evidence type="ECO:0000259" key="13">
    <source>
        <dbReference type="PROSITE" id="PS51192"/>
    </source>
</evidence>
<dbReference type="GO" id="GO:0006269">
    <property type="term" value="P:DNA replication, synthesis of primer"/>
    <property type="evidence" value="ECO:0007669"/>
    <property type="project" value="UniProtKB-KW"/>
</dbReference>
<dbReference type="PROSITE" id="PS51194">
    <property type="entry name" value="HELICASE_CTER"/>
    <property type="match status" value="1"/>
</dbReference>
<evidence type="ECO:0000256" key="3">
    <source>
        <dbReference type="ARBA" id="ARBA00022723"/>
    </source>
</evidence>
<gene>
    <name evidence="12" type="primary">priA</name>
    <name evidence="15" type="ORF">A2290_02710</name>
</gene>
<proteinExistence type="inferred from homology"/>
<dbReference type="Pfam" id="PF00271">
    <property type="entry name" value="Helicase_C"/>
    <property type="match status" value="1"/>
</dbReference>
<dbReference type="FunFam" id="3.40.50.300:FF:000489">
    <property type="entry name" value="Primosome assembly protein PriA"/>
    <property type="match status" value="1"/>
</dbReference>
<dbReference type="Pfam" id="PF17764">
    <property type="entry name" value="PriA_3primeBD"/>
    <property type="match status" value="1"/>
</dbReference>
<dbReference type="EMBL" id="MEUA01000064">
    <property type="protein sequence ID" value="OGC12857.1"/>
    <property type="molecule type" value="Genomic_DNA"/>
</dbReference>
<feature type="binding site" evidence="12">
    <location>
        <position position="393"/>
    </location>
    <ligand>
        <name>Zn(2+)</name>
        <dbReference type="ChEBI" id="CHEBI:29105"/>
        <label>1</label>
    </ligand>
</feature>
<evidence type="ECO:0000256" key="11">
    <source>
        <dbReference type="ARBA" id="ARBA00048988"/>
    </source>
</evidence>
<feature type="domain" description="Helicase C-terminal" evidence="14">
    <location>
        <begin position="425"/>
        <end position="583"/>
    </location>
</feature>
<evidence type="ECO:0000256" key="9">
    <source>
        <dbReference type="ARBA" id="ARBA00023125"/>
    </source>
</evidence>
<dbReference type="NCBIfam" id="TIGR00595">
    <property type="entry name" value="priA"/>
    <property type="match status" value="1"/>
</dbReference>
<dbReference type="InterPro" id="IPR041236">
    <property type="entry name" value="PriA_C"/>
</dbReference>
<evidence type="ECO:0000313" key="15">
    <source>
        <dbReference type="EMBL" id="OGC12857.1"/>
    </source>
</evidence>
<keyword evidence="2 12" id="KW-0235">DNA replication</keyword>
<dbReference type="GO" id="GO:0043138">
    <property type="term" value="F:3'-5' DNA helicase activity"/>
    <property type="evidence" value="ECO:0007669"/>
    <property type="project" value="UniProtKB-EC"/>
</dbReference>
<comment type="catalytic activity">
    <reaction evidence="11 12">
        <text>ATP + H2O = ADP + phosphate + H(+)</text>
        <dbReference type="Rhea" id="RHEA:13065"/>
        <dbReference type="ChEBI" id="CHEBI:15377"/>
        <dbReference type="ChEBI" id="CHEBI:15378"/>
        <dbReference type="ChEBI" id="CHEBI:30616"/>
        <dbReference type="ChEBI" id="CHEBI:43474"/>
        <dbReference type="ChEBI" id="CHEBI:456216"/>
        <dbReference type="EC" id="5.6.2.4"/>
    </reaction>
</comment>
<dbReference type="GO" id="GO:0006302">
    <property type="term" value="P:double-strand break repair"/>
    <property type="evidence" value="ECO:0007669"/>
    <property type="project" value="InterPro"/>
</dbReference>
<sequence>MFAEIVLAKAPPKLNKIYHYEIPEELKTILSIGHQVLVPFGSSKRVGYVIGFSQTSEVEKTKPIIQIISKYPVFTKHGLALAKWISEYYQCFFLSALKAFLPPTIKKREGQKRFSSSWGGSPSWGGSRTAPTGQDILIGQGIPTINLTLHQQKALDQILSSLDSPEGDQILLHGIAGSGKTEVYLKVVEEAIARNKEAIILVPEIGLISQIVKKFKESFGPMVALLHSGLKDKEYFEEWEKIATGKSKIVVGTRVAIFAPLKSLKVLILDEEQESTYKQEQHPKYDARRIAAYMSQNFGIVTILGSATPSIETFYKTQKGQIKLIEMPERINKKPLPSMEIIDMKNAKAQNFGSKLLSLKLREAIKKTLEKGEKVILFINRRGFFTFQTCRECGYTIQCPNCATSLIYHFKENKLVCSHCNFTTNINIICPKCQNSSLVFLGIGTQRIEEEVGEVFHDSRIIRIDKDSVSKKGSHEKLFAAFTHGNANVLVGTQMVTKGLDLASVTLVGVVSADSMLYLPDFRASEKTFQQLMQIAGRTGRHNLQGKVIIQTLNPDHYAIKYAAANNYKSFYEEEIKQRESLSYPPYTSLINIIIQGKEENKVIKTSEDLKENLENKIVSSPRLFTVKSDEIFDCQTVKVLGPTKATIEKIRGDFRWQILLKGKDITVLQEVVKDSIKKIIIPLDIRINVDVEPINML</sequence>
<keyword evidence="6 12" id="KW-0347">Helicase</keyword>
<comment type="cofactor">
    <cofactor evidence="12">
        <name>Zn(2+)</name>
        <dbReference type="ChEBI" id="CHEBI:29105"/>
    </cofactor>
    <text evidence="12">Binds 2 zinc ions per subunit.</text>
</comment>
<comment type="catalytic activity">
    <reaction evidence="12">
        <text>Couples ATP hydrolysis with the unwinding of duplex DNA by translocating in the 3'-5' direction.</text>
        <dbReference type="EC" id="5.6.2.4"/>
    </reaction>
</comment>
<protein>
    <recommendedName>
        <fullName evidence="12">Replication restart protein PriA</fullName>
    </recommendedName>
    <alternativeName>
        <fullName evidence="12">ATP-dependent DNA helicase PriA</fullName>
        <ecNumber evidence="12">5.6.2.4</ecNumber>
    </alternativeName>
    <alternativeName>
        <fullName evidence="12">DNA 3'-5' helicase PriA</fullName>
    </alternativeName>
</protein>
<feature type="binding site" evidence="12">
    <location>
        <position position="390"/>
    </location>
    <ligand>
        <name>Zn(2+)</name>
        <dbReference type="ChEBI" id="CHEBI:29105"/>
        <label>1</label>
    </ligand>
</feature>
<dbReference type="InterPro" id="IPR014001">
    <property type="entry name" value="Helicase_ATP-bd"/>
</dbReference>
<keyword evidence="7 12" id="KW-0862">Zinc</keyword>
<dbReference type="CDD" id="cd18804">
    <property type="entry name" value="SF2_C_priA"/>
    <property type="match status" value="1"/>
</dbReference>
<dbReference type="InterPro" id="IPR001650">
    <property type="entry name" value="Helicase_C-like"/>
</dbReference>
<dbReference type="SUPFAM" id="SSF52540">
    <property type="entry name" value="P-loop containing nucleoside triphosphate hydrolases"/>
    <property type="match status" value="1"/>
</dbReference>
<dbReference type="Gene3D" id="3.40.50.300">
    <property type="entry name" value="P-loop containing nucleotide triphosphate hydrolases"/>
    <property type="match status" value="2"/>
</dbReference>
<evidence type="ECO:0000256" key="2">
    <source>
        <dbReference type="ARBA" id="ARBA00022705"/>
    </source>
</evidence>
<evidence type="ECO:0000256" key="1">
    <source>
        <dbReference type="ARBA" id="ARBA00022515"/>
    </source>
</evidence>
<dbReference type="GO" id="GO:0005524">
    <property type="term" value="F:ATP binding"/>
    <property type="evidence" value="ECO:0007669"/>
    <property type="project" value="UniProtKB-UniRule"/>
</dbReference>
<dbReference type="Pfam" id="PF18319">
    <property type="entry name" value="Zn_ribbon_PriA"/>
    <property type="match status" value="1"/>
</dbReference>
<dbReference type="InterPro" id="IPR041222">
    <property type="entry name" value="PriA_3primeBD"/>
</dbReference>
<feature type="binding site" evidence="12">
    <location>
        <position position="417"/>
    </location>
    <ligand>
        <name>Zn(2+)</name>
        <dbReference type="ChEBI" id="CHEBI:29105"/>
        <label>2</label>
    </ligand>
</feature>
<evidence type="ECO:0000256" key="8">
    <source>
        <dbReference type="ARBA" id="ARBA00022840"/>
    </source>
</evidence>
<dbReference type="GO" id="GO:0016887">
    <property type="term" value="F:ATP hydrolysis activity"/>
    <property type="evidence" value="ECO:0007669"/>
    <property type="project" value="RHEA"/>
</dbReference>
<dbReference type="Gene3D" id="3.40.1440.60">
    <property type="entry name" value="PriA, 3(prime) DNA-binding domain"/>
    <property type="match status" value="1"/>
</dbReference>
<dbReference type="GO" id="GO:0008270">
    <property type="term" value="F:zinc ion binding"/>
    <property type="evidence" value="ECO:0007669"/>
    <property type="project" value="UniProtKB-UniRule"/>
</dbReference>
<keyword evidence="10 12" id="KW-0413">Isomerase</keyword>
<keyword evidence="4 12" id="KW-0547">Nucleotide-binding</keyword>
<evidence type="ECO:0000256" key="12">
    <source>
        <dbReference type="HAMAP-Rule" id="MF_00983"/>
    </source>
</evidence>
<dbReference type="GO" id="GO:0003677">
    <property type="term" value="F:DNA binding"/>
    <property type="evidence" value="ECO:0007669"/>
    <property type="project" value="UniProtKB-UniRule"/>
</dbReference>
<comment type="caution">
    <text evidence="15">The sequence shown here is derived from an EMBL/GenBank/DDBJ whole genome shotgun (WGS) entry which is preliminary data.</text>
</comment>
<feature type="binding site" evidence="12">
    <location>
        <position position="402"/>
    </location>
    <ligand>
        <name>Zn(2+)</name>
        <dbReference type="ChEBI" id="CHEBI:29105"/>
        <label>2</label>
    </ligand>
</feature>
<dbReference type="InterPro" id="IPR040498">
    <property type="entry name" value="PriA_CRR"/>
</dbReference>
<comment type="subunit">
    <text evidence="12">Component of the replication restart primosome.</text>
</comment>
<dbReference type="HAMAP" id="MF_00983">
    <property type="entry name" value="PriA"/>
    <property type="match status" value="1"/>
</dbReference>
<dbReference type="Proteomes" id="UP000177905">
    <property type="component" value="Unassembled WGS sequence"/>
</dbReference>
<dbReference type="Pfam" id="PF00270">
    <property type="entry name" value="DEAD"/>
    <property type="match status" value="1"/>
</dbReference>
<dbReference type="SMART" id="SM00487">
    <property type="entry name" value="DEXDc"/>
    <property type="match status" value="1"/>
</dbReference>
<dbReference type="InterPro" id="IPR005259">
    <property type="entry name" value="PriA"/>
</dbReference>
<dbReference type="InterPro" id="IPR011545">
    <property type="entry name" value="DEAD/DEAH_box_helicase_dom"/>
</dbReference>
<dbReference type="AlphaFoldDB" id="A0A1F4RXH9"/>
<dbReference type="EC" id="5.6.2.4" evidence="12"/>
<comment type="function">
    <text evidence="12">Initiates the restart of stalled replication forks, which reloads the replicative helicase on sites other than the origin of replication. Recognizes and binds to abandoned replication forks and remodels them to uncover a helicase loading site. Promotes assembly of the primosome at these replication forks.</text>
</comment>
<keyword evidence="8 12" id="KW-0067">ATP-binding</keyword>
<dbReference type="GO" id="GO:1990077">
    <property type="term" value="C:primosome complex"/>
    <property type="evidence" value="ECO:0007669"/>
    <property type="project" value="UniProtKB-UniRule"/>
</dbReference>
<evidence type="ECO:0000256" key="10">
    <source>
        <dbReference type="ARBA" id="ARBA00023235"/>
    </source>
</evidence>
<keyword evidence="1 12" id="KW-0639">Primosome</keyword>
<dbReference type="SMART" id="SM00490">
    <property type="entry name" value="HELICc"/>
    <property type="match status" value="1"/>
</dbReference>
<dbReference type="GO" id="GO:0006310">
    <property type="term" value="P:DNA recombination"/>
    <property type="evidence" value="ECO:0007669"/>
    <property type="project" value="InterPro"/>
</dbReference>
<comment type="similarity">
    <text evidence="12">Belongs to the helicase family. PriA subfamily.</text>
</comment>
<feature type="binding site" evidence="12">
    <location>
        <position position="399"/>
    </location>
    <ligand>
        <name>Zn(2+)</name>
        <dbReference type="ChEBI" id="CHEBI:29105"/>
        <label>2</label>
    </ligand>
</feature>
<dbReference type="Pfam" id="PF18074">
    <property type="entry name" value="PriA_C"/>
    <property type="match status" value="1"/>
</dbReference>
<dbReference type="PROSITE" id="PS51192">
    <property type="entry name" value="HELICASE_ATP_BIND_1"/>
    <property type="match status" value="1"/>
</dbReference>
<dbReference type="GO" id="GO:0006270">
    <property type="term" value="P:DNA replication initiation"/>
    <property type="evidence" value="ECO:0007669"/>
    <property type="project" value="TreeGrafter"/>
</dbReference>
<evidence type="ECO:0000256" key="7">
    <source>
        <dbReference type="ARBA" id="ARBA00022833"/>
    </source>
</evidence>
<dbReference type="PANTHER" id="PTHR30580">
    <property type="entry name" value="PRIMOSOMAL PROTEIN N"/>
    <property type="match status" value="1"/>
</dbReference>
<evidence type="ECO:0000256" key="4">
    <source>
        <dbReference type="ARBA" id="ARBA00022741"/>
    </source>
</evidence>
<reference evidence="15 16" key="1">
    <citation type="journal article" date="2016" name="Nat. Commun.">
        <title>Thousands of microbial genomes shed light on interconnected biogeochemical processes in an aquifer system.</title>
        <authorList>
            <person name="Anantharaman K."/>
            <person name="Brown C.T."/>
            <person name="Hug L.A."/>
            <person name="Sharon I."/>
            <person name="Castelle C.J."/>
            <person name="Probst A.J."/>
            <person name="Thomas B.C."/>
            <person name="Singh A."/>
            <person name="Wilkins M.J."/>
            <person name="Karaoz U."/>
            <person name="Brodie E.L."/>
            <person name="Williams K.H."/>
            <person name="Hubbard S.S."/>
            <person name="Banfield J.F."/>
        </authorList>
    </citation>
    <scope>NUCLEOTIDE SEQUENCE [LARGE SCALE GENOMIC DNA]</scope>
</reference>
<dbReference type="InterPro" id="IPR042115">
    <property type="entry name" value="PriA_3primeBD_sf"/>
</dbReference>
<keyword evidence="9 12" id="KW-0238">DNA-binding</keyword>
<evidence type="ECO:0000256" key="5">
    <source>
        <dbReference type="ARBA" id="ARBA00022801"/>
    </source>
</evidence>
<evidence type="ECO:0000259" key="14">
    <source>
        <dbReference type="PROSITE" id="PS51194"/>
    </source>
</evidence>
<name>A0A1F4RXH9_UNCSA</name>
<evidence type="ECO:0000313" key="16">
    <source>
        <dbReference type="Proteomes" id="UP000177905"/>
    </source>
</evidence>
<dbReference type="InterPro" id="IPR027417">
    <property type="entry name" value="P-loop_NTPase"/>
</dbReference>
<feature type="binding site" evidence="12">
    <location>
        <position position="430"/>
    </location>
    <ligand>
        <name>Zn(2+)</name>
        <dbReference type="ChEBI" id="CHEBI:29105"/>
        <label>1</label>
    </ligand>
</feature>
<keyword evidence="3 12" id="KW-0479">Metal-binding</keyword>
<accession>A0A1F4RXH9</accession>